<dbReference type="PROSITE" id="PS00122">
    <property type="entry name" value="CARBOXYLESTERASE_B_1"/>
    <property type="match status" value="1"/>
</dbReference>
<organism evidence="5 6">
    <name type="scientific">Pestalotiopsis fici (strain W106-1 / CGMCC3.15140)</name>
    <dbReference type="NCBI Taxonomy" id="1229662"/>
    <lineage>
        <taxon>Eukaryota</taxon>
        <taxon>Fungi</taxon>
        <taxon>Dikarya</taxon>
        <taxon>Ascomycota</taxon>
        <taxon>Pezizomycotina</taxon>
        <taxon>Sordariomycetes</taxon>
        <taxon>Xylariomycetidae</taxon>
        <taxon>Amphisphaeriales</taxon>
        <taxon>Sporocadaceae</taxon>
        <taxon>Pestalotiopsis</taxon>
    </lineage>
</organism>
<reference evidence="6" key="1">
    <citation type="journal article" date="2015" name="BMC Genomics">
        <title>Genomic and transcriptomic analysis of the endophytic fungus Pestalotiopsis fici reveals its lifestyle and high potential for synthesis of natural products.</title>
        <authorList>
            <person name="Wang X."/>
            <person name="Zhang X."/>
            <person name="Liu L."/>
            <person name="Xiang M."/>
            <person name="Wang W."/>
            <person name="Sun X."/>
            <person name="Che Y."/>
            <person name="Guo L."/>
            <person name="Liu G."/>
            <person name="Guo L."/>
            <person name="Wang C."/>
            <person name="Yin W.B."/>
            <person name="Stadler M."/>
            <person name="Zhang X."/>
            <person name="Liu X."/>
        </authorList>
    </citation>
    <scope>NUCLEOTIDE SEQUENCE [LARGE SCALE GENOMIC DNA]</scope>
    <source>
        <strain evidence="6">W106-1 / CGMCC3.15140</strain>
    </source>
</reference>
<evidence type="ECO:0000256" key="1">
    <source>
        <dbReference type="ARBA" id="ARBA00005964"/>
    </source>
</evidence>
<dbReference type="GeneID" id="19269965"/>
<dbReference type="Proteomes" id="UP000030651">
    <property type="component" value="Unassembled WGS sequence"/>
</dbReference>
<dbReference type="EMBL" id="KI912111">
    <property type="protein sequence ID" value="ETS83076.1"/>
    <property type="molecule type" value="Genomic_DNA"/>
</dbReference>
<dbReference type="EC" id="3.1.1.-" evidence="3"/>
<dbReference type="GO" id="GO:0052689">
    <property type="term" value="F:carboxylic ester hydrolase activity"/>
    <property type="evidence" value="ECO:0007669"/>
    <property type="project" value="TreeGrafter"/>
</dbReference>
<dbReference type="HOGENOM" id="CLU_006586_10_6_1"/>
<dbReference type="InParanoid" id="W3XD16"/>
<dbReference type="PANTHER" id="PTHR43918:SF4">
    <property type="entry name" value="CARBOXYLIC ESTER HYDROLASE"/>
    <property type="match status" value="1"/>
</dbReference>
<proteinExistence type="inferred from homology"/>
<evidence type="ECO:0000259" key="4">
    <source>
        <dbReference type="Pfam" id="PF00135"/>
    </source>
</evidence>
<dbReference type="PROSITE" id="PS00941">
    <property type="entry name" value="CARBOXYLESTERASE_B_2"/>
    <property type="match status" value="1"/>
</dbReference>
<dbReference type="AlphaFoldDB" id="W3XD16"/>
<evidence type="ECO:0000313" key="5">
    <source>
        <dbReference type="EMBL" id="ETS83076.1"/>
    </source>
</evidence>
<gene>
    <name evidence="5" type="ORF">PFICI_04952</name>
</gene>
<feature type="chain" id="PRO_5005150198" description="Carboxylic ester hydrolase" evidence="3">
    <location>
        <begin position="22"/>
        <end position="539"/>
    </location>
</feature>
<dbReference type="eggNOG" id="KOG4389">
    <property type="taxonomic scope" value="Eukaryota"/>
</dbReference>
<dbReference type="OMA" id="YSHMMAY"/>
<dbReference type="ESTHER" id="9pezi-w3xd16">
    <property type="family name" value="Fungal_carboxylesterase_lipase"/>
</dbReference>
<keyword evidence="3" id="KW-0732">Signal</keyword>
<dbReference type="InterPro" id="IPR029058">
    <property type="entry name" value="AB_hydrolase_fold"/>
</dbReference>
<sequence>MFSNWYVTALLVVAQASIIHCQNSQASVTIANGTIVGSHDSTNKIDKFLGIPYAEPPVGNLRLRQAVPLQQSFGTIQATAFGESCYGSRNPTNSSEDCLTLNIWRPSSISQNETLPVLVWIYGGGFTNGYTADPRFEGTDLVRISSEIQKPVILLSLNYRLGPFGFLNGLEMSDLGLLNIGLLDQRLALHWIQENIAAFGGDPTKVTLAGESAGAVSIYSHMMAYGGRNDSLFRGGILESGGAFPLTLPNTTAFQSTFDSLITNTTCVQFAASSSEEKLDCIRQLPVEEFRSKVGSSTGQSIDGDFTRTSLRFALPDGSYLGVPTIVGTNTDEGTTSAPTNINTTDQLFEPLADGYFRPQRLPNDVVSTLLSLYPTDPALGCPYNTGDVQLSSGKLDKMACSIFGDLVQIGPARFIAQTLAQHGHPVYRYRFNQLPANATDVAEGITTGLEQSYVFSNLLPDNAWDRALAYRMSAAWASFAHGLDPNWSNDGSFPAWPQYASQNQSMVFNGYGSSIEEDTYRGSQIEYIISTVLPDGAA</sequence>
<comment type="similarity">
    <text evidence="1 3">Belongs to the type-B carboxylesterase/lipase family.</text>
</comment>
<protein>
    <recommendedName>
        <fullName evidence="3">Carboxylic ester hydrolase</fullName>
        <ecNumber evidence="3">3.1.1.-</ecNumber>
    </recommendedName>
</protein>
<dbReference type="OrthoDB" id="408631at2759"/>
<dbReference type="RefSeq" id="XP_007831724.1">
    <property type="nucleotide sequence ID" value="XM_007833533.1"/>
</dbReference>
<dbReference type="SUPFAM" id="SSF53474">
    <property type="entry name" value="alpha/beta-Hydrolases"/>
    <property type="match status" value="1"/>
</dbReference>
<name>W3XD16_PESFW</name>
<keyword evidence="6" id="KW-1185">Reference proteome</keyword>
<feature type="domain" description="Carboxylesterase type B" evidence="4">
    <location>
        <begin position="25"/>
        <end position="508"/>
    </location>
</feature>
<accession>W3XD16</accession>
<dbReference type="InterPro" id="IPR019819">
    <property type="entry name" value="Carboxylesterase_B_CS"/>
</dbReference>
<dbReference type="KEGG" id="pfy:PFICI_04952"/>
<dbReference type="STRING" id="1229662.W3XD16"/>
<evidence type="ECO:0000256" key="3">
    <source>
        <dbReference type="RuleBase" id="RU361235"/>
    </source>
</evidence>
<evidence type="ECO:0000256" key="2">
    <source>
        <dbReference type="ARBA" id="ARBA00022801"/>
    </source>
</evidence>
<dbReference type="PANTHER" id="PTHR43918">
    <property type="entry name" value="ACETYLCHOLINESTERASE"/>
    <property type="match status" value="1"/>
</dbReference>
<dbReference type="InterPro" id="IPR050654">
    <property type="entry name" value="AChE-related_enzymes"/>
</dbReference>
<evidence type="ECO:0000313" key="6">
    <source>
        <dbReference type="Proteomes" id="UP000030651"/>
    </source>
</evidence>
<dbReference type="InterPro" id="IPR019826">
    <property type="entry name" value="Carboxylesterase_B_AS"/>
</dbReference>
<dbReference type="Gene3D" id="3.40.50.1820">
    <property type="entry name" value="alpha/beta hydrolase"/>
    <property type="match status" value="1"/>
</dbReference>
<feature type="signal peptide" evidence="3">
    <location>
        <begin position="1"/>
        <end position="21"/>
    </location>
</feature>
<keyword evidence="2 3" id="KW-0378">Hydrolase</keyword>
<dbReference type="InterPro" id="IPR002018">
    <property type="entry name" value="CarbesteraseB"/>
</dbReference>
<dbReference type="Pfam" id="PF00135">
    <property type="entry name" value="COesterase"/>
    <property type="match status" value="1"/>
</dbReference>